<dbReference type="EMBL" id="JANFWR010000010">
    <property type="protein sequence ID" value="MCW0399324.1"/>
    <property type="molecule type" value="Genomic_DNA"/>
</dbReference>
<keyword evidence="2" id="KW-1185">Reference proteome</keyword>
<evidence type="ECO:0000313" key="1">
    <source>
        <dbReference type="EMBL" id="MCW0399324.1"/>
    </source>
</evidence>
<sequence length="131" mass="14824">MSTNTAPFDSEKLLELLGSIDRSLSHLAVVARLPYLYDSSAVKNLKEEYAKLKYADSLALEALTEAHDRLRAEGLSYEQRVEKYGENRAARENAPILDAHEVRRATMAELRKFRDEHPLIVAIVDGTRCHV</sequence>
<gene>
    <name evidence="1" type="ORF">NB700_001880</name>
</gene>
<accession>A0ABT3DUZ2</accession>
<protein>
    <submittedName>
        <fullName evidence="1">Uncharacterized protein</fullName>
    </submittedName>
</protein>
<reference evidence="1 2" key="1">
    <citation type="submission" date="2022-06" db="EMBL/GenBank/DDBJ databases">
        <title>Dynamics of rice microbiomes reveals core vertical transmitted seed endophytes.</title>
        <authorList>
            <person name="Liao K."/>
            <person name="Zhang X."/>
        </authorList>
    </citation>
    <scope>NUCLEOTIDE SEQUENCE [LARGE SCALE GENOMIC DNA]</scope>
    <source>
        <strain evidence="1 2">YT10-10-1</strain>
    </source>
</reference>
<comment type="caution">
    <text evidence="1">The sequence shown here is derived from an EMBL/GenBank/DDBJ whole genome shotgun (WGS) entry which is preliminary data.</text>
</comment>
<proteinExistence type="predicted"/>
<dbReference type="Proteomes" id="UP001320843">
    <property type="component" value="Unassembled WGS sequence"/>
</dbReference>
<name>A0ABT3DUZ2_9XANT</name>
<evidence type="ECO:0000313" key="2">
    <source>
        <dbReference type="Proteomes" id="UP001320843"/>
    </source>
</evidence>
<organism evidence="1 2">
    <name type="scientific">Xanthomonas sacchari</name>
    <dbReference type="NCBI Taxonomy" id="56458"/>
    <lineage>
        <taxon>Bacteria</taxon>
        <taxon>Pseudomonadati</taxon>
        <taxon>Pseudomonadota</taxon>
        <taxon>Gammaproteobacteria</taxon>
        <taxon>Lysobacterales</taxon>
        <taxon>Lysobacteraceae</taxon>
        <taxon>Xanthomonas</taxon>
    </lineage>
</organism>